<dbReference type="EMBL" id="BAAFRS010000100">
    <property type="protein sequence ID" value="GAB1222296.1"/>
    <property type="molecule type" value="Genomic_DNA"/>
</dbReference>
<feature type="non-terminal residue" evidence="1">
    <location>
        <position position="1"/>
    </location>
</feature>
<protein>
    <submittedName>
        <fullName evidence="1">Uncharacterized protein</fullName>
    </submittedName>
</protein>
<keyword evidence="2" id="KW-1185">Reference proteome</keyword>
<evidence type="ECO:0000313" key="1">
    <source>
        <dbReference type="EMBL" id="GAB1222296.1"/>
    </source>
</evidence>
<dbReference type="Proteomes" id="UP001628156">
    <property type="component" value="Unassembled WGS sequence"/>
</dbReference>
<gene>
    <name evidence="1" type="ORF">ENUP19_0100G0046</name>
</gene>
<accession>A0ABQ0DHH0</accession>
<sequence>TTNVPLIHKSIQTNGNTNLPSNYISCMTQLYVIYCLNQVLIHVHFHTHVADITIVNIQQIKKWKQQYIYLISKDGELTFEDNSEATNGY</sequence>
<comment type="caution">
    <text evidence="1">The sequence shown here is derived from an EMBL/GenBank/DDBJ whole genome shotgun (WGS) entry which is preliminary data.</text>
</comment>
<name>A0ABQ0DHH0_9EUKA</name>
<organism evidence="1 2">
    <name type="scientific">Entamoeba nuttalli</name>
    <dbReference type="NCBI Taxonomy" id="412467"/>
    <lineage>
        <taxon>Eukaryota</taxon>
        <taxon>Amoebozoa</taxon>
        <taxon>Evosea</taxon>
        <taxon>Archamoebae</taxon>
        <taxon>Mastigamoebida</taxon>
        <taxon>Entamoebidae</taxon>
        <taxon>Entamoeba</taxon>
    </lineage>
</organism>
<reference evidence="1 2" key="1">
    <citation type="journal article" date="2019" name="PLoS Negl. Trop. Dis.">
        <title>Whole genome sequencing of Entamoeba nuttalli reveals mammalian host-related molecular signatures and a novel octapeptide-repeat surface protein.</title>
        <authorList>
            <person name="Tanaka M."/>
            <person name="Makiuchi T."/>
            <person name="Komiyama T."/>
            <person name="Shiina T."/>
            <person name="Osaki K."/>
            <person name="Tachibana H."/>
        </authorList>
    </citation>
    <scope>NUCLEOTIDE SEQUENCE [LARGE SCALE GENOMIC DNA]</scope>
    <source>
        <strain evidence="1 2">P19-061405</strain>
    </source>
</reference>
<evidence type="ECO:0000313" key="2">
    <source>
        <dbReference type="Proteomes" id="UP001628156"/>
    </source>
</evidence>
<proteinExistence type="predicted"/>